<reference evidence="3 4" key="1">
    <citation type="submission" date="2017-09" db="EMBL/GenBank/DDBJ databases">
        <title>Depth-based differentiation of microbial function through sediment-hosted aquifers and enrichment of novel symbionts in the deep terrestrial subsurface.</title>
        <authorList>
            <person name="Probst A.J."/>
            <person name="Ladd B."/>
            <person name="Jarett J.K."/>
            <person name="Geller-Mcgrath D.E."/>
            <person name="Sieber C.M."/>
            <person name="Emerson J.B."/>
            <person name="Anantharaman K."/>
            <person name="Thomas B.C."/>
            <person name="Malmstrom R."/>
            <person name="Stieglmeier M."/>
            <person name="Klingl A."/>
            <person name="Woyke T."/>
            <person name="Ryan C.M."/>
            <person name="Banfield J.F."/>
        </authorList>
    </citation>
    <scope>NUCLEOTIDE SEQUENCE [LARGE SCALE GENOMIC DNA]</scope>
    <source>
        <strain evidence="3">CG22_combo_CG10-13_8_21_14_all_33_16</strain>
    </source>
</reference>
<accession>A0A2H0C3R4</accession>
<gene>
    <name evidence="3" type="ORF">COW96_05215</name>
</gene>
<evidence type="ECO:0000259" key="2">
    <source>
        <dbReference type="PROSITE" id="PS50846"/>
    </source>
</evidence>
<dbReference type="GO" id="GO:0046872">
    <property type="term" value="F:metal ion binding"/>
    <property type="evidence" value="ECO:0007669"/>
    <property type="project" value="InterPro"/>
</dbReference>
<dbReference type="AlphaFoldDB" id="A0A2H0C3R4"/>
<dbReference type="InterPro" id="IPR006121">
    <property type="entry name" value="HMA_dom"/>
</dbReference>
<feature type="transmembrane region" description="Helical" evidence="1">
    <location>
        <begin position="299"/>
        <end position="321"/>
    </location>
</feature>
<dbReference type="InterPro" id="IPR036163">
    <property type="entry name" value="HMA_dom_sf"/>
</dbReference>
<protein>
    <recommendedName>
        <fullName evidence="2">HMA domain-containing protein</fullName>
    </recommendedName>
</protein>
<keyword evidence="1" id="KW-0472">Membrane</keyword>
<sequence>MAKLKKTTLYVQGMHCPSCDILINDKFREEGNVVDVKPNFNKQKVEVFYTGHLNREILNKKIKQFGYEIVDGRLLIIGRETFGKRIGEVLGIGAILLILYLIAKELSLIPAFNFIGNLSLLTIFVIGLVASTSTCMATSGALFLSTINRSRVIPSPSTSLRTGSVEESEKKISPLTSFGRNDIDKAILFNSGRIASYSAFGFLAGLVGQALITNLKFGPFLTLLAAVFMILLGLDMAKIVSLGTIIPSGLNKAIFEKLEHKLMKYPRKAPFFLGAITYFLPCGFTQAVQVYALGLASPLQSALTMMIFALGTMPALLLIGVMSTFTKSTFYSYFIKTMGVLVFVIGFFYLSNFTSLYGININPFSKNGNSGGMSASLENGVQTINMKVVTSGYIPNYFTVKNGIPVKWKIQGENVFGCQAYFVVPKLGVQKTLEQGENLIEFTPTETGFI</sequence>
<dbReference type="SUPFAM" id="SSF55008">
    <property type="entry name" value="HMA, heavy metal-associated domain"/>
    <property type="match status" value="1"/>
</dbReference>
<dbReference type="PROSITE" id="PS50846">
    <property type="entry name" value="HMA_2"/>
    <property type="match status" value="1"/>
</dbReference>
<dbReference type="Pfam" id="PF13386">
    <property type="entry name" value="DsbD_2"/>
    <property type="match status" value="1"/>
</dbReference>
<feature type="domain" description="HMA" evidence="2">
    <location>
        <begin position="5"/>
        <end position="70"/>
    </location>
</feature>
<feature type="transmembrane region" description="Helical" evidence="1">
    <location>
        <begin position="271"/>
        <end position="293"/>
    </location>
</feature>
<feature type="transmembrane region" description="Helical" evidence="1">
    <location>
        <begin position="123"/>
        <end position="144"/>
    </location>
</feature>
<feature type="transmembrane region" description="Helical" evidence="1">
    <location>
        <begin position="194"/>
        <end position="212"/>
    </location>
</feature>
<dbReference type="Gene3D" id="3.30.70.100">
    <property type="match status" value="1"/>
</dbReference>
<proteinExistence type="predicted"/>
<name>A0A2H0C3R4_9BACT</name>
<dbReference type="Proteomes" id="UP000230802">
    <property type="component" value="Unassembled WGS sequence"/>
</dbReference>
<dbReference type="PANTHER" id="PTHR42208:SF1">
    <property type="entry name" value="HEAVY METAL TRANSPORTER"/>
    <property type="match status" value="1"/>
</dbReference>
<evidence type="ECO:0000313" key="3">
    <source>
        <dbReference type="EMBL" id="PIP63958.1"/>
    </source>
</evidence>
<feature type="transmembrane region" description="Helical" evidence="1">
    <location>
        <begin position="86"/>
        <end position="103"/>
    </location>
</feature>
<evidence type="ECO:0000256" key="1">
    <source>
        <dbReference type="SAM" id="Phobius"/>
    </source>
</evidence>
<evidence type="ECO:0000313" key="4">
    <source>
        <dbReference type="Proteomes" id="UP000230802"/>
    </source>
</evidence>
<feature type="transmembrane region" description="Helical" evidence="1">
    <location>
        <begin position="224"/>
        <end position="250"/>
    </location>
</feature>
<organism evidence="3 4">
    <name type="scientific">Candidatus Roizmanbacteria bacterium CG22_combo_CG10-13_8_21_14_all_33_16</name>
    <dbReference type="NCBI Taxonomy" id="1974859"/>
    <lineage>
        <taxon>Bacteria</taxon>
        <taxon>Candidatus Roizmaniibacteriota</taxon>
    </lineage>
</organism>
<dbReference type="Gene3D" id="2.60.40.420">
    <property type="entry name" value="Cupredoxins - blue copper proteins"/>
    <property type="match status" value="1"/>
</dbReference>
<feature type="transmembrane region" description="Helical" evidence="1">
    <location>
        <begin position="333"/>
        <end position="350"/>
    </location>
</feature>
<dbReference type="CDD" id="cd00371">
    <property type="entry name" value="HMA"/>
    <property type="match status" value="1"/>
</dbReference>
<dbReference type="InterPro" id="IPR039447">
    <property type="entry name" value="UreH-like_TM_dom"/>
</dbReference>
<keyword evidence="1" id="KW-0812">Transmembrane</keyword>
<dbReference type="PANTHER" id="PTHR42208">
    <property type="entry name" value="HEAVY METAL TRANSPORTER-RELATED"/>
    <property type="match status" value="1"/>
</dbReference>
<comment type="caution">
    <text evidence="3">The sequence shown here is derived from an EMBL/GenBank/DDBJ whole genome shotgun (WGS) entry which is preliminary data.</text>
</comment>
<feature type="non-terminal residue" evidence="3">
    <location>
        <position position="450"/>
    </location>
</feature>
<dbReference type="EMBL" id="PCTD01000227">
    <property type="protein sequence ID" value="PIP63958.1"/>
    <property type="molecule type" value="Genomic_DNA"/>
</dbReference>
<keyword evidence="1" id="KW-1133">Transmembrane helix</keyword>
<dbReference type="InterPro" id="IPR008972">
    <property type="entry name" value="Cupredoxin"/>
</dbReference>